<dbReference type="Proteomes" id="UP000002743">
    <property type="component" value="Chromosome"/>
</dbReference>
<dbReference type="InterPro" id="IPR050993">
    <property type="entry name" value="Isochorismatase_domain"/>
</dbReference>
<dbReference type="EMBL" id="CP001674">
    <property type="protein sequence ID" value="ACT51866.1"/>
    <property type="molecule type" value="Genomic_DNA"/>
</dbReference>
<dbReference type="GO" id="GO:0016787">
    <property type="term" value="F:hydrolase activity"/>
    <property type="evidence" value="ECO:0007669"/>
    <property type="project" value="UniProtKB-KW"/>
</dbReference>
<reference evidence="2 3" key="2">
    <citation type="journal article" date="2011" name="J. Bacteriol.">
        <title>Genomes of three methylotrophs from a single niche uncover genetic and metabolic divergence of Methylophilaceae.</title>
        <authorList>
            <person name="Lapidus A."/>
            <person name="Clum A."/>
            <person name="Labutti K."/>
            <person name="Kaluzhnaya M.G."/>
            <person name="Lim S."/>
            <person name="Beck D.A."/>
            <person name="Glavina Del Rio T."/>
            <person name="Nolan M."/>
            <person name="Mavromatis K."/>
            <person name="Huntemann M."/>
            <person name="Lucas S."/>
            <person name="Lidstrom M.E."/>
            <person name="Ivanova N."/>
            <person name="Chistoserdova L."/>
        </authorList>
    </citation>
    <scope>NUCLEOTIDE SEQUENCE [LARGE SCALE GENOMIC DNA]</scope>
    <source>
        <strain evidence="2 3">SIP3-4</strain>
    </source>
</reference>
<gene>
    <name evidence="2" type="ordered locus">Msip34_2629</name>
</gene>
<dbReference type="InterPro" id="IPR000868">
    <property type="entry name" value="Isochorismatase-like_dom"/>
</dbReference>
<dbReference type="PANTHER" id="PTHR14119">
    <property type="entry name" value="HYDROLASE"/>
    <property type="match status" value="1"/>
</dbReference>
<reference evidence="3" key="1">
    <citation type="submission" date="2009-07" db="EMBL/GenBank/DDBJ databases">
        <title>Complete sequence of chromosome of Methylovorus sp. SIP3-4.</title>
        <authorList>
            <person name="Lucas S."/>
            <person name="Copeland A."/>
            <person name="Lapidus A."/>
            <person name="Glavina del Rio T."/>
            <person name="Tice H."/>
            <person name="Bruce D."/>
            <person name="Goodwin L."/>
            <person name="Pitluck S."/>
            <person name="Clum A."/>
            <person name="Larimer F."/>
            <person name="Land M."/>
            <person name="Hauser L."/>
            <person name="Kyrpides N."/>
            <person name="Mikhailova N."/>
            <person name="Kayluzhnaya M."/>
            <person name="Chistoserdova L."/>
        </authorList>
    </citation>
    <scope>NUCLEOTIDE SEQUENCE [LARGE SCALE GENOMIC DNA]</scope>
    <source>
        <strain evidence="3">SIP3-4</strain>
    </source>
</reference>
<dbReference type="Pfam" id="PF00857">
    <property type="entry name" value="Isochorismatase"/>
    <property type="match status" value="1"/>
</dbReference>
<dbReference type="Gene3D" id="3.40.50.850">
    <property type="entry name" value="Isochorismatase-like"/>
    <property type="match status" value="1"/>
</dbReference>
<dbReference type="SUPFAM" id="SSF52499">
    <property type="entry name" value="Isochorismatase-like hydrolases"/>
    <property type="match status" value="1"/>
</dbReference>
<sequence length="186" mass="20453">MTKLPDIAQRHLCQLVVIDVQQKLCAAMLADEAETVVRNLGILLQSAQLLDVPSLYTEQYPQGLGATVDALQPWLGNVPRIEKTVFSCWQAPGFRQHLTGDRPQIILTGMEAHICVLQTALDLQAHGHQVIIAADAVLSRRHANKENALQRLMQAGVIVSNTESIVFEWLGAAGSDAFKQISKLIR</sequence>
<proteinExistence type="predicted"/>
<keyword evidence="3" id="KW-1185">Reference proteome</keyword>
<evidence type="ECO:0000313" key="3">
    <source>
        <dbReference type="Proteomes" id="UP000002743"/>
    </source>
</evidence>
<keyword evidence="2" id="KW-0378">Hydrolase</keyword>
<dbReference type="KEGG" id="mei:Msip34_2629"/>
<dbReference type="PANTHER" id="PTHR14119:SF3">
    <property type="entry name" value="ISOCHORISMATASE DOMAIN-CONTAINING PROTEIN 2"/>
    <property type="match status" value="1"/>
</dbReference>
<evidence type="ECO:0000313" key="2">
    <source>
        <dbReference type="EMBL" id="ACT51866.1"/>
    </source>
</evidence>
<dbReference type="RefSeq" id="WP_015831097.1">
    <property type="nucleotide sequence ID" value="NC_012969.1"/>
</dbReference>
<dbReference type="HOGENOM" id="CLU_066901_0_1_4"/>
<protein>
    <submittedName>
        <fullName evidence="2">Isochorismatase hydrolase</fullName>
    </submittedName>
</protein>
<dbReference type="eggNOG" id="COG1335">
    <property type="taxonomic scope" value="Bacteria"/>
</dbReference>
<accession>C6XB96</accession>
<dbReference type="InterPro" id="IPR036380">
    <property type="entry name" value="Isochorismatase-like_sf"/>
</dbReference>
<evidence type="ECO:0000259" key="1">
    <source>
        <dbReference type="Pfam" id="PF00857"/>
    </source>
</evidence>
<dbReference type="AlphaFoldDB" id="C6XB96"/>
<dbReference type="STRING" id="582744.Msip34_2629"/>
<feature type="domain" description="Isochorismatase-like" evidence="1">
    <location>
        <begin position="14"/>
        <end position="163"/>
    </location>
</feature>
<name>C6XB96_METGS</name>
<organism evidence="2 3">
    <name type="scientific">Methylovorus glucosotrophus (strain SIP3-4)</name>
    <dbReference type="NCBI Taxonomy" id="582744"/>
    <lineage>
        <taxon>Bacteria</taxon>
        <taxon>Pseudomonadati</taxon>
        <taxon>Pseudomonadota</taxon>
        <taxon>Betaproteobacteria</taxon>
        <taxon>Nitrosomonadales</taxon>
        <taxon>Methylophilaceae</taxon>
        <taxon>Methylovorus</taxon>
    </lineage>
</organism>